<sequence>MHFWKNSNSPSHSSTSPKSSPSSPSKQNRVFREISHLWARRDSSSSSSSSSPDCRGKQQQPRLTRQRKLRHVSDIDIGAPASFDGRHRLSVSANSTPLSLSPSPRSMRSERWMSGEPLPLPLPEFLRRGELAPSSSTGSNSGQFPLPSPKGVAGRMEGEEIDGADVWAGDGAVERALPSSAVGSRLSYQTFLKGAEHADTSTGSAIDYGKKVSWDPNAATNIRSNFRLSVPAKSAPASGLSSPVLSPRRMSVGDFFPPAHMFSQAQLRWSDTVLPTSDTILFAHASPEKFMASPERSPLHSPRMRTSGPKSPSGTASPMHPKMSSENSASWHDNNGIATVHPLPLPPGAAVPPQPALVHQPTAKPEASPMISQWKKTKLIGSGTFGNVYVASNNETGALCAMKEVNIIPDDPKSIESVKQLEQEIKVLSKLQHPNIVQYYGSEIFEDRFYIYLEYVHPGSISKYIQDHCGAMTESVVRNFTRHILSGLAYLHGTKTIHRDIKGANLLVDASGVVKLADFGTHFPGKVAEQTDAIRSLVCTGRF</sequence>
<evidence type="ECO:0000313" key="1">
    <source>
        <dbReference type="EMBL" id="KAJ8645594.1"/>
    </source>
</evidence>
<organism evidence="1 2">
    <name type="scientific">Persea americana</name>
    <name type="common">Avocado</name>
    <dbReference type="NCBI Taxonomy" id="3435"/>
    <lineage>
        <taxon>Eukaryota</taxon>
        <taxon>Viridiplantae</taxon>
        <taxon>Streptophyta</taxon>
        <taxon>Embryophyta</taxon>
        <taxon>Tracheophyta</taxon>
        <taxon>Spermatophyta</taxon>
        <taxon>Magnoliopsida</taxon>
        <taxon>Magnoliidae</taxon>
        <taxon>Laurales</taxon>
        <taxon>Lauraceae</taxon>
        <taxon>Persea</taxon>
    </lineage>
</organism>
<comment type="caution">
    <text evidence="1">The sequence shown here is derived from an EMBL/GenBank/DDBJ whole genome shotgun (WGS) entry which is preliminary data.</text>
</comment>
<name>A0ACC2MIP7_PERAE</name>
<protein>
    <submittedName>
        <fullName evidence="1">Uncharacterized protein</fullName>
    </submittedName>
</protein>
<dbReference type="EMBL" id="CM056810">
    <property type="protein sequence ID" value="KAJ8645594.1"/>
    <property type="molecule type" value="Genomic_DNA"/>
</dbReference>
<keyword evidence="2" id="KW-1185">Reference proteome</keyword>
<proteinExistence type="predicted"/>
<evidence type="ECO:0000313" key="2">
    <source>
        <dbReference type="Proteomes" id="UP001234297"/>
    </source>
</evidence>
<accession>A0ACC2MIP7</accession>
<dbReference type="Proteomes" id="UP001234297">
    <property type="component" value="Chromosome 2"/>
</dbReference>
<gene>
    <name evidence="1" type="ORF">MRB53_007342</name>
</gene>
<reference evidence="1 2" key="1">
    <citation type="journal article" date="2022" name="Hortic Res">
        <title>A haplotype resolved chromosomal level avocado genome allows analysis of novel avocado genes.</title>
        <authorList>
            <person name="Nath O."/>
            <person name="Fletcher S.J."/>
            <person name="Hayward A."/>
            <person name="Shaw L.M."/>
            <person name="Masouleh A.K."/>
            <person name="Furtado A."/>
            <person name="Henry R.J."/>
            <person name="Mitter N."/>
        </authorList>
    </citation>
    <scope>NUCLEOTIDE SEQUENCE [LARGE SCALE GENOMIC DNA]</scope>
    <source>
        <strain evidence="2">cv. Hass</strain>
    </source>
</reference>